<dbReference type="STRING" id="1293598.IV56_GL001487"/>
<dbReference type="PATRIC" id="fig|1293598.4.peg.1552"/>
<feature type="chain" id="PRO_5006420897" evidence="4">
    <location>
        <begin position="30"/>
        <end position="430"/>
    </location>
</feature>
<evidence type="ECO:0000256" key="3">
    <source>
        <dbReference type="ARBA" id="ARBA00022729"/>
    </source>
</evidence>
<dbReference type="GO" id="GO:0015768">
    <property type="term" value="P:maltose transport"/>
    <property type="evidence" value="ECO:0007669"/>
    <property type="project" value="TreeGrafter"/>
</dbReference>
<evidence type="ECO:0000256" key="2">
    <source>
        <dbReference type="ARBA" id="ARBA00022448"/>
    </source>
</evidence>
<dbReference type="SUPFAM" id="SSF53850">
    <property type="entry name" value="Periplasmic binding protein-like II"/>
    <property type="match status" value="1"/>
</dbReference>
<gene>
    <name evidence="5" type="ORF">IV56_GL001487</name>
</gene>
<keyword evidence="5" id="KW-0762">Sugar transport</keyword>
<comment type="caution">
    <text evidence="5">The sequence shown here is derived from an EMBL/GenBank/DDBJ whole genome shotgun (WGS) entry which is preliminary data.</text>
</comment>
<dbReference type="Pfam" id="PF13416">
    <property type="entry name" value="SBP_bac_8"/>
    <property type="match status" value="1"/>
</dbReference>
<dbReference type="CDD" id="cd14748">
    <property type="entry name" value="PBP2_UgpB"/>
    <property type="match status" value="1"/>
</dbReference>
<dbReference type="InterPro" id="IPR006059">
    <property type="entry name" value="SBP"/>
</dbReference>
<evidence type="ECO:0000313" key="5">
    <source>
        <dbReference type="EMBL" id="KRO18355.1"/>
    </source>
</evidence>
<dbReference type="PROSITE" id="PS51257">
    <property type="entry name" value="PROKAR_LIPOPROTEIN"/>
    <property type="match status" value="1"/>
</dbReference>
<keyword evidence="2" id="KW-0813">Transport</keyword>
<proteinExistence type="inferred from homology"/>
<protein>
    <submittedName>
        <fullName evidence="5">ABC-type sugar transport system protein</fullName>
    </submittedName>
</protein>
<comment type="similarity">
    <text evidence="1">Belongs to the bacterial solute-binding protein 1 family.</text>
</comment>
<feature type="signal peptide" evidence="4">
    <location>
        <begin position="1"/>
        <end position="29"/>
    </location>
</feature>
<evidence type="ECO:0000256" key="1">
    <source>
        <dbReference type="ARBA" id="ARBA00008520"/>
    </source>
</evidence>
<dbReference type="GO" id="GO:1901982">
    <property type="term" value="F:maltose binding"/>
    <property type="evidence" value="ECO:0007669"/>
    <property type="project" value="TreeGrafter"/>
</dbReference>
<dbReference type="PANTHER" id="PTHR30061">
    <property type="entry name" value="MALTOSE-BINDING PERIPLASMIC PROTEIN"/>
    <property type="match status" value="1"/>
</dbReference>
<dbReference type="EMBL" id="JQCE01000005">
    <property type="protein sequence ID" value="KRO18355.1"/>
    <property type="molecule type" value="Genomic_DNA"/>
</dbReference>
<evidence type="ECO:0000256" key="4">
    <source>
        <dbReference type="SAM" id="SignalP"/>
    </source>
</evidence>
<organism evidence="5 6">
    <name type="scientific">Lacticaseibacillus saniviri JCM 17471 = DSM 24301</name>
    <dbReference type="NCBI Taxonomy" id="1293598"/>
    <lineage>
        <taxon>Bacteria</taxon>
        <taxon>Bacillati</taxon>
        <taxon>Bacillota</taxon>
        <taxon>Bacilli</taxon>
        <taxon>Lactobacillales</taxon>
        <taxon>Lactobacillaceae</taxon>
        <taxon>Lacticaseibacillus</taxon>
    </lineage>
</organism>
<evidence type="ECO:0000313" key="6">
    <source>
        <dbReference type="Proteomes" id="UP000050969"/>
    </source>
</evidence>
<dbReference type="AlphaFoldDB" id="A0A0R2N3N2"/>
<keyword evidence="3 4" id="KW-0732">Signal</keyword>
<dbReference type="PANTHER" id="PTHR30061:SF50">
    <property type="entry name" value="MALTOSE_MALTODEXTRIN-BINDING PERIPLASMIC PROTEIN"/>
    <property type="match status" value="1"/>
</dbReference>
<sequence length="430" mass="47213">MEIMKKNRVWGLLALFSLLLLLTACRQGAAQQSDSTAPVKITYWHRMTGTYAKSLDKLINQFNASQKKYRVVATSQGSYNTLQQKIMAAGKSNTLPTMAQTPYTNIGDYVQQKLLLPFDAEMLNGTNKLSSTELNAIYPNFLAAGRYDDRYYALPFSVSTVILFYNQKLMTKYHIAMPKTWADFATAQTKLQGTKIHALALDRSYDVVLEGLAYDAGSQLITPNLKLNLNASKTLNAVQQILSFQKDGVLQTAAEDQYFNVPFVNGQAVFGIGSSATIPVLTQQAPKSLQWGTALVPTYAGQRNNPLNGNYNVLFRGASKQQQAGAWAFQKFLLATPNAAQWAIDSGYVPVTKAAANSATFKKYLKANPTYQAALSATPQGFVSTVFTGYNDYRTALMNAVDATLAKHTSGKSAFDALQKQTQTILKQAD</sequence>
<dbReference type="Proteomes" id="UP000050969">
    <property type="component" value="Unassembled WGS sequence"/>
</dbReference>
<keyword evidence="6" id="KW-1185">Reference proteome</keyword>
<dbReference type="GO" id="GO:0055052">
    <property type="term" value="C:ATP-binding cassette (ABC) transporter complex, substrate-binding subunit-containing"/>
    <property type="evidence" value="ECO:0007669"/>
    <property type="project" value="TreeGrafter"/>
</dbReference>
<reference evidence="5 6" key="1">
    <citation type="journal article" date="2015" name="Genome Announc.">
        <title>Expanding the biotechnology potential of lactobacilli through comparative genomics of 213 strains and associated genera.</title>
        <authorList>
            <person name="Sun Z."/>
            <person name="Harris H.M."/>
            <person name="McCann A."/>
            <person name="Guo C."/>
            <person name="Argimon S."/>
            <person name="Zhang W."/>
            <person name="Yang X."/>
            <person name="Jeffery I.B."/>
            <person name="Cooney J.C."/>
            <person name="Kagawa T.F."/>
            <person name="Liu W."/>
            <person name="Song Y."/>
            <person name="Salvetti E."/>
            <person name="Wrobel A."/>
            <person name="Rasinkangas P."/>
            <person name="Parkhill J."/>
            <person name="Rea M.C."/>
            <person name="O'Sullivan O."/>
            <person name="Ritari J."/>
            <person name="Douillard F.P."/>
            <person name="Paul Ross R."/>
            <person name="Yang R."/>
            <person name="Briner A.E."/>
            <person name="Felis G.E."/>
            <person name="de Vos W.M."/>
            <person name="Barrangou R."/>
            <person name="Klaenhammer T.R."/>
            <person name="Caufield P.W."/>
            <person name="Cui Y."/>
            <person name="Zhang H."/>
            <person name="O'Toole P.W."/>
        </authorList>
    </citation>
    <scope>NUCLEOTIDE SEQUENCE [LARGE SCALE GENOMIC DNA]</scope>
    <source>
        <strain evidence="5 6">DSM 24301</strain>
    </source>
</reference>
<accession>A0A0R2N3N2</accession>
<dbReference type="GO" id="GO:0042956">
    <property type="term" value="P:maltodextrin transmembrane transport"/>
    <property type="evidence" value="ECO:0007669"/>
    <property type="project" value="TreeGrafter"/>
</dbReference>
<dbReference type="Gene3D" id="3.40.190.10">
    <property type="entry name" value="Periplasmic binding protein-like II"/>
    <property type="match status" value="2"/>
</dbReference>
<name>A0A0R2N3N2_9LACO</name>